<dbReference type="CDD" id="cd01744">
    <property type="entry name" value="GATase1_CPSase"/>
    <property type="match status" value="1"/>
</dbReference>
<evidence type="ECO:0000256" key="3">
    <source>
        <dbReference type="ARBA" id="ARBA00022598"/>
    </source>
</evidence>
<evidence type="ECO:0000259" key="9">
    <source>
        <dbReference type="SMART" id="SM01097"/>
    </source>
</evidence>
<evidence type="ECO:0000256" key="6">
    <source>
        <dbReference type="ARBA" id="ARBA00022962"/>
    </source>
</evidence>
<dbReference type="InterPro" id="IPR002474">
    <property type="entry name" value="CarbamoylP_synth_ssu_N"/>
</dbReference>
<keyword evidence="4 8" id="KW-0547">Nucleotide-binding</keyword>
<comment type="catalytic activity">
    <reaction evidence="8">
        <text>L-glutamine + H2O = L-glutamate + NH4(+)</text>
        <dbReference type="Rhea" id="RHEA:15889"/>
        <dbReference type="ChEBI" id="CHEBI:15377"/>
        <dbReference type="ChEBI" id="CHEBI:28938"/>
        <dbReference type="ChEBI" id="CHEBI:29985"/>
        <dbReference type="ChEBI" id="CHEBI:58359"/>
    </reaction>
</comment>
<evidence type="ECO:0000313" key="10">
    <source>
        <dbReference type="EMBL" id="AEJ19030.1"/>
    </source>
</evidence>
<dbReference type="PROSITE" id="PS51273">
    <property type="entry name" value="GATASE_TYPE_1"/>
    <property type="match status" value="1"/>
</dbReference>
<dbReference type="GO" id="GO:0006526">
    <property type="term" value="P:L-arginine biosynthetic process"/>
    <property type="evidence" value="ECO:0007669"/>
    <property type="project" value="UniProtKB-UniRule"/>
</dbReference>
<dbReference type="Pfam" id="PF00117">
    <property type="entry name" value="GATase"/>
    <property type="match status" value="1"/>
</dbReference>
<comment type="similarity">
    <text evidence="2 8">Belongs to the CarA family.</text>
</comment>
<dbReference type="NCBIfam" id="TIGR01368">
    <property type="entry name" value="CPSaseIIsmall"/>
    <property type="match status" value="1"/>
</dbReference>
<comment type="subunit">
    <text evidence="8">Composed of two chains; the small (or glutamine) chain promotes the hydrolysis of glutamine to ammonia, which is used by the large (or ammonia) chain to synthesize carbamoyl phosphate. Tetramer of heterodimers (alpha,beta)4.</text>
</comment>
<accession>F8F1H7</accession>
<feature type="active site" evidence="8">
    <location>
        <position position="352"/>
    </location>
</feature>
<dbReference type="Proteomes" id="UP000000503">
    <property type="component" value="Chromosome"/>
</dbReference>
<dbReference type="Gene3D" id="3.40.50.880">
    <property type="match status" value="1"/>
</dbReference>
<gene>
    <name evidence="8" type="primary">carA</name>
    <name evidence="10" type="ordered locus">Spica_0876</name>
</gene>
<sequence length="381" mass="41819">MKRKVNSSRLSARLVLEDGSEFFGLAFGKARSQAGEVVFTTGMTGYPQSLTDPSYRGQILVATYPLIGNYGVPLDIQGNMALDAWGIPIHFESHRIQVAGFVVADLCEEPSHFASGATLSQWMEKQNVVGISGIDTRALTERLREHGVMRGKILVEGSRDVTFDSGDIAHPVAEVSPKEVQIYSPQSMEHGAVPRIALLDCGAKANILRVLLSRGVEVIRLPWDHDLSDIEYDGLFLSNGPGDPKACAKTIATVRRALQDTKPIFGICLGNQLMALAAGADTYKLPYGHRGQNQPCRESGTERCYITSQNHGYAVREDTLPRNWKTWFENANDGTVEGIRSEKGLFRAVQFHPEGCPGPRDTEFLIDAFIQDVKRNMAGGK</sequence>
<dbReference type="InterPro" id="IPR035686">
    <property type="entry name" value="CPSase_GATase1"/>
</dbReference>
<feature type="binding site" evidence="8">
    <location>
        <position position="54"/>
    </location>
    <ligand>
        <name>L-glutamine</name>
        <dbReference type="ChEBI" id="CHEBI:58359"/>
    </ligand>
</feature>
<feature type="binding site" evidence="8">
    <location>
        <position position="312"/>
    </location>
    <ligand>
        <name>L-glutamine</name>
        <dbReference type="ChEBI" id="CHEBI:58359"/>
    </ligand>
</feature>
<dbReference type="InterPro" id="IPR006274">
    <property type="entry name" value="CarbamoylP_synth_ssu"/>
</dbReference>
<dbReference type="Pfam" id="PF00988">
    <property type="entry name" value="CPSase_sm_chain"/>
    <property type="match status" value="1"/>
</dbReference>
<dbReference type="UniPathway" id="UPA00068">
    <property type="reaction ID" value="UER00171"/>
</dbReference>
<evidence type="ECO:0000256" key="8">
    <source>
        <dbReference type="HAMAP-Rule" id="MF_01209"/>
    </source>
</evidence>
<dbReference type="PRINTS" id="PR00097">
    <property type="entry name" value="ANTSNTHASEII"/>
</dbReference>
<dbReference type="SUPFAM" id="SSF52021">
    <property type="entry name" value="Carbamoyl phosphate synthetase, small subunit N-terminal domain"/>
    <property type="match status" value="1"/>
</dbReference>
<dbReference type="SUPFAM" id="SSF52317">
    <property type="entry name" value="Class I glutamine amidotransferase-like"/>
    <property type="match status" value="1"/>
</dbReference>
<evidence type="ECO:0000256" key="5">
    <source>
        <dbReference type="ARBA" id="ARBA00022840"/>
    </source>
</evidence>
<dbReference type="AlphaFoldDB" id="F8F1H7"/>
<keyword evidence="6 8" id="KW-0315">Glutamine amidotransferase</keyword>
<dbReference type="HAMAP" id="MF_01209">
    <property type="entry name" value="CPSase_S_chain"/>
    <property type="match status" value="1"/>
</dbReference>
<proteinExistence type="inferred from homology"/>
<keyword evidence="3 8" id="KW-0436">Ligase</keyword>
<dbReference type="Gene3D" id="3.50.30.20">
    <property type="entry name" value="Carbamoyl-phosphate synthase small subunit, N-terminal domain"/>
    <property type="match status" value="1"/>
</dbReference>
<evidence type="ECO:0000256" key="2">
    <source>
        <dbReference type="ARBA" id="ARBA00007800"/>
    </source>
</evidence>
<dbReference type="GO" id="GO:0004088">
    <property type="term" value="F:carbamoyl-phosphate synthase (glutamine-hydrolyzing) activity"/>
    <property type="evidence" value="ECO:0007669"/>
    <property type="project" value="UniProtKB-UniRule"/>
</dbReference>
<dbReference type="InterPro" id="IPR029062">
    <property type="entry name" value="Class_I_gatase-like"/>
</dbReference>
<dbReference type="EMBL" id="CP002868">
    <property type="protein sequence ID" value="AEJ19030.1"/>
    <property type="molecule type" value="Genomic_DNA"/>
</dbReference>
<dbReference type="UniPathway" id="UPA00070">
    <property type="reaction ID" value="UER00115"/>
</dbReference>
<feature type="active site" evidence="8">
    <location>
        <position position="354"/>
    </location>
</feature>
<evidence type="ECO:0000313" key="11">
    <source>
        <dbReference type="Proteomes" id="UP000000503"/>
    </source>
</evidence>
<evidence type="ECO:0000256" key="7">
    <source>
        <dbReference type="ARBA" id="ARBA00048816"/>
    </source>
</evidence>
<feature type="binding site" evidence="8">
    <location>
        <position position="272"/>
    </location>
    <ligand>
        <name>L-glutamine</name>
        <dbReference type="ChEBI" id="CHEBI:58359"/>
    </ligand>
</feature>
<dbReference type="InterPro" id="IPR050472">
    <property type="entry name" value="Anth_synth/Amidotransfase"/>
</dbReference>
<dbReference type="STRING" id="744872.Spica_0876"/>
<dbReference type="NCBIfam" id="NF009475">
    <property type="entry name" value="PRK12838.1"/>
    <property type="match status" value="1"/>
</dbReference>
<dbReference type="eggNOG" id="COG0505">
    <property type="taxonomic scope" value="Bacteria"/>
</dbReference>
<dbReference type="GO" id="GO:0006207">
    <property type="term" value="P:'de novo' pyrimidine nucleobase biosynthetic process"/>
    <property type="evidence" value="ECO:0007669"/>
    <property type="project" value="InterPro"/>
</dbReference>
<feature type="binding site" evidence="8">
    <location>
        <position position="242"/>
    </location>
    <ligand>
        <name>L-glutamine</name>
        <dbReference type="ChEBI" id="CHEBI:58359"/>
    </ligand>
</feature>
<name>F8F1H7_GRAC1</name>
<evidence type="ECO:0000256" key="4">
    <source>
        <dbReference type="ARBA" id="ARBA00022741"/>
    </source>
</evidence>
<dbReference type="GO" id="GO:0044205">
    <property type="term" value="P:'de novo' UMP biosynthetic process"/>
    <property type="evidence" value="ECO:0007669"/>
    <property type="project" value="UniProtKB-UniRule"/>
</dbReference>
<dbReference type="OrthoDB" id="9804328at2"/>
<comment type="pathway">
    <text evidence="1 8">Amino-acid biosynthesis; L-arginine biosynthesis; carbamoyl phosphate from bicarbonate: step 1/1.</text>
</comment>
<keyword evidence="8" id="KW-0665">Pyrimidine biosynthesis</keyword>
<dbReference type="SMART" id="SM01097">
    <property type="entry name" value="CPSase_sm_chain"/>
    <property type="match status" value="1"/>
</dbReference>
<dbReference type="PRINTS" id="PR00099">
    <property type="entry name" value="CPSGATASE"/>
</dbReference>
<dbReference type="KEGG" id="scd:Spica_0876"/>
<dbReference type="InterPro" id="IPR017926">
    <property type="entry name" value="GATASE"/>
</dbReference>
<keyword evidence="8" id="KW-0028">Amino-acid biosynthesis</keyword>
<dbReference type="RefSeq" id="WP_013968341.1">
    <property type="nucleotide sequence ID" value="NC_015732.1"/>
</dbReference>
<dbReference type="HOGENOM" id="CLU_035901_2_1_12"/>
<comment type="pathway">
    <text evidence="8">Pyrimidine metabolism; UMP biosynthesis via de novo pathway; (S)-dihydroorotate from bicarbonate: step 1/3.</text>
</comment>
<reference evidence="11" key="1">
    <citation type="journal article" date="2013" name="Stand. Genomic Sci.">
        <title>Genome sequence of the thermophilic fresh-water bacterium Spirochaeta caldaria type strain (H1(T)), reclassification of Spirochaeta caldaria, Spirochaeta stenostrepta, and Spirochaeta zuelzerae in the genus Treponema as Treponema caldaria comb. nov., Treponema stenostrepta comb. nov., and Treponema zuelzerae comb. nov., and emendation of the genus Treponema.</title>
        <authorList>
            <person name="Abt B."/>
            <person name="Goker M."/>
            <person name="Scheuner C."/>
            <person name="Han C."/>
            <person name="Lu M."/>
            <person name="Misra M."/>
            <person name="Lapidus A."/>
            <person name="Nolan M."/>
            <person name="Lucas S."/>
            <person name="Hammon N."/>
            <person name="Deshpande S."/>
            <person name="Cheng J.F."/>
            <person name="Tapia R."/>
            <person name="Goodwin L.A."/>
            <person name="Pitluck S."/>
            <person name="Liolios K."/>
            <person name="Pagani I."/>
            <person name="Ivanova N."/>
            <person name="Mavromatis K."/>
            <person name="Mikhailova N."/>
            <person name="Huntemann M."/>
            <person name="Pati A."/>
            <person name="Chen A."/>
            <person name="Palaniappan K."/>
            <person name="Land M."/>
            <person name="Hauser L."/>
            <person name="Jeffries C.D."/>
            <person name="Rohde M."/>
            <person name="Spring S."/>
            <person name="Gronow S."/>
            <person name="Detter J.C."/>
            <person name="Bristow J."/>
            <person name="Eisen J.A."/>
            <person name="Markowitz V."/>
            <person name="Hugenholtz P."/>
            <person name="Kyrpides N.C."/>
            <person name="Woyke T."/>
            <person name="Klenk H.P."/>
        </authorList>
    </citation>
    <scope>NUCLEOTIDE SEQUENCE</scope>
    <source>
        <strain evidence="11">ATCC 51460 / DSM 7334 / H1</strain>
    </source>
</reference>
<keyword evidence="11" id="KW-1185">Reference proteome</keyword>
<keyword evidence="5 8" id="KW-0067">ATP-binding</keyword>
<feature type="region of interest" description="CPSase" evidence="8">
    <location>
        <begin position="1"/>
        <end position="194"/>
    </location>
</feature>
<comment type="function">
    <text evidence="8">Small subunit of the glutamine-dependent carbamoyl phosphate synthetase (CPSase). CPSase catalyzes the formation of carbamoyl phosphate from the ammonia moiety of glutamine, carbonate, and phosphate donated by ATP, constituting the first step of 2 biosynthetic pathways, one leading to arginine and/or urea and the other to pyrimidine nucleotides. The small subunit (glutamine amidotransferase) binds and cleaves glutamine to supply the large subunit with the substrate ammonia.</text>
</comment>
<dbReference type="PANTHER" id="PTHR43418">
    <property type="entry name" value="MULTIFUNCTIONAL TRYPTOPHAN BIOSYNTHESIS PROTEIN-RELATED"/>
    <property type="match status" value="1"/>
</dbReference>
<dbReference type="GO" id="GO:0005524">
    <property type="term" value="F:ATP binding"/>
    <property type="evidence" value="ECO:0007669"/>
    <property type="project" value="UniProtKB-UniRule"/>
</dbReference>
<feature type="active site" description="Nucleophile" evidence="8">
    <location>
        <position position="268"/>
    </location>
</feature>
<feature type="binding site" evidence="8">
    <location>
        <position position="310"/>
    </location>
    <ligand>
        <name>L-glutamine</name>
        <dbReference type="ChEBI" id="CHEBI:58359"/>
    </ligand>
</feature>
<feature type="binding site" evidence="8">
    <location>
        <position position="240"/>
    </location>
    <ligand>
        <name>L-glutamine</name>
        <dbReference type="ChEBI" id="CHEBI:58359"/>
    </ligand>
</feature>
<dbReference type="GO" id="GO:0004359">
    <property type="term" value="F:glutaminase activity"/>
    <property type="evidence" value="ECO:0007669"/>
    <property type="project" value="RHEA"/>
</dbReference>
<comment type="catalytic activity">
    <reaction evidence="7 8">
        <text>hydrogencarbonate + L-glutamine + 2 ATP + H2O = carbamoyl phosphate + L-glutamate + 2 ADP + phosphate + 2 H(+)</text>
        <dbReference type="Rhea" id="RHEA:18633"/>
        <dbReference type="ChEBI" id="CHEBI:15377"/>
        <dbReference type="ChEBI" id="CHEBI:15378"/>
        <dbReference type="ChEBI" id="CHEBI:17544"/>
        <dbReference type="ChEBI" id="CHEBI:29985"/>
        <dbReference type="ChEBI" id="CHEBI:30616"/>
        <dbReference type="ChEBI" id="CHEBI:43474"/>
        <dbReference type="ChEBI" id="CHEBI:58228"/>
        <dbReference type="ChEBI" id="CHEBI:58359"/>
        <dbReference type="ChEBI" id="CHEBI:456216"/>
        <dbReference type="EC" id="6.3.5.5"/>
    </reaction>
</comment>
<dbReference type="PRINTS" id="PR00096">
    <property type="entry name" value="GATASE"/>
</dbReference>
<organism evidence="10 11">
    <name type="scientific">Gracilinema caldarium (strain ATCC 51460 / DSM 7334 / H1)</name>
    <name type="common">Treponema caldarium</name>
    <dbReference type="NCBI Taxonomy" id="744872"/>
    <lineage>
        <taxon>Bacteria</taxon>
        <taxon>Pseudomonadati</taxon>
        <taxon>Spirochaetota</taxon>
        <taxon>Spirochaetia</taxon>
        <taxon>Spirochaetales</taxon>
        <taxon>Breznakiellaceae</taxon>
        <taxon>Gracilinema</taxon>
    </lineage>
</organism>
<dbReference type="GO" id="GO:0006541">
    <property type="term" value="P:glutamine metabolic process"/>
    <property type="evidence" value="ECO:0007669"/>
    <property type="project" value="InterPro"/>
</dbReference>
<evidence type="ECO:0000256" key="1">
    <source>
        <dbReference type="ARBA" id="ARBA00005077"/>
    </source>
</evidence>
<protein>
    <recommendedName>
        <fullName evidence="8">Carbamoyl phosphate synthase small chain</fullName>
        <ecNumber evidence="8">6.3.5.5</ecNumber>
    </recommendedName>
    <alternativeName>
        <fullName evidence="8">Carbamoyl phosphate synthetase glutamine chain</fullName>
    </alternativeName>
</protein>
<feature type="domain" description="Carbamoyl-phosphate synthase small subunit N-terminal" evidence="9">
    <location>
        <begin position="10"/>
        <end position="154"/>
    </location>
</feature>
<feature type="binding site" evidence="8">
    <location>
        <position position="313"/>
    </location>
    <ligand>
        <name>L-glutamine</name>
        <dbReference type="ChEBI" id="CHEBI:58359"/>
    </ligand>
</feature>
<dbReference type="InterPro" id="IPR036480">
    <property type="entry name" value="CarbP_synth_ssu_N_sf"/>
</dbReference>
<feature type="binding site" evidence="8">
    <location>
        <position position="269"/>
    </location>
    <ligand>
        <name>L-glutamine</name>
        <dbReference type="ChEBI" id="CHEBI:58359"/>
    </ligand>
</feature>
<keyword evidence="8" id="KW-0055">Arginine biosynthesis</keyword>
<dbReference type="PANTHER" id="PTHR43418:SF7">
    <property type="entry name" value="CARBAMOYL-PHOSPHATE SYNTHASE SMALL CHAIN"/>
    <property type="match status" value="1"/>
</dbReference>
<dbReference type="EC" id="6.3.5.5" evidence="8"/>